<feature type="region of interest" description="Disordered" evidence="1">
    <location>
        <begin position="1"/>
        <end position="23"/>
    </location>
</feature>
<organism evidence="2 3">
    <name type="scientific">Rhodovulum sulfidophilum</name>
    <name type="common">Rhodobacter sulfidophilus</name>
    <dbReference type="NCBI Taxonomy" id="35806"/>
    <lineage>
        <taxon>Bacteria</taxon>
        <taxon>Pseudomonadati</taxon>
        <taxon>Pseudomonadota</taxon>
        <taxon>Alphaproteobacteria</taxon>
        <taxon>Rhodobacterales</taxon>
        <taxon>Paracoccaceae</taxon>
        <taxon>Rhodovulum</taxon>
    </lineage>
</organism>
<dbReference type="EMBL" id="AP014800">
    <property type="protein sequence ID" value="BAQ67221.1"/>
    <property type="molecule type" value="Genomic_DNA"/>
</dbReference>
<evidence type="ECO:0000256" key="1">
    <source>
        <dbReference type="SAM" id="MobiDB-lite"/>
    </source>
</evidence>
<dbReference type="AlphaFoldDB" id="A0A0D6AWY4"/>
<evidence type="ECO:0000313" key="3">
    <source>
        <dbReference type="Proteomes" id="UP000064912"/>
    </source>
</evidence>
<dbReference type="KEGG" id="rsu:NHU_00049"/>
<dbReference type="Proteomes" id="UP000064912">
    <property type="component" value="Chromosome"/>
</dbReference>
<dbReference type="PATRIC" id="fig|35806.4.peg.50"/>
<feature type="region of interest" description="Disordered" evidence="1">
    <location>
        <begin position="76"/>
        <end position="98"/>
    </location>
</feature>
<protein>
    <submittedName>
        <fullName evidence="2">Uncharacterized protein</fullName>
    </submittedName>
</protein>
<proteinExistence type="predicted"/>
<gene>
    <name evidence="2" type="ORF">NHU_00049</name>
</gene>
<feature type="compositionally biased region" description="Basic and acidic residues" evidence="1">
    <location>
        <begin position="1"/>
        <end position="12"/>
    </location>
</feature>
<name>A0A0D6AWY4_RHOSU</name>
<accession>A0A0D6AWY4</accession>
<reference evidence="2 3" key="1">
    <citation type="submission" date="2015-02" db="EMBL/GenBank/DDBJ databases">
        <title>Genome sequene of Rhodovulum sulfidophilum DSM 2351.</title>
        <authorList>
            <person name="Nagao N."/>
        </authorList>
    </citation>
    <scope>NUCLEOTIDE SEQUENCE [LARGE SCALE GENOMIC DNA]</scope>
    <source>
        <strain evidence="2 3">DSM 2351</strain>
    </source>
</reference>
<evidence type="ECO:0000313" key="2">
    <source>
        <dbReference type="EMBL" id="BAQ67221.1"/>
    </source>
</evidence>
<sequence>MAERDEAPKREQGLAFPQTPDDDANLARRRFSVKALPTPKNSAVLALIYAAAAVVAADLFTAPKIHSICDPRPLTARASWPRLPPPKGSTYRNVPFRT</sequence>